<dbReference type="Pfam" id="PF05036">
    <property type="entry name" value="SPOR"/>
    <property type="match status" value="1"/>
</dbReference>
<feature type="compositionally biased region" description="Polar residues" evidence="1">
    <location>
        <begin position="13"/>
        <end position="33"/>
    </location>
</feature>
<feature type="compositionally biased region" description="Low complexity" evidence="1">
    <location>
        <begin position="103"/>
        <end position="120"/>
    </location>
</feature>
<keyword evidence="5" id="KW-1185">Reference proteome</keyword>
<feature type="compositionally biased region" description="Basic and acidic residues" evidence="1">
    <location>
        <begin position="161"/>
        <end position="188"/>
    </location>
</feature>
<dbReference type="SUPFAM" id="SSF110997">
    <property type="entry name" value="Sporulation related repeat"/>
    <property type="match status" value="1"/>
</dbReference>
<evidence type="ECO:0000256" key="2">
    <source>
        <dbReference type="SAM" id="Phobius"/>
    </source>
</evidence>
<evidence type="ECO:0000256" key="1">
    <source>
        <dbReference type="SAM" id="MobiDB-lite"/>
    </source>
</evidence>
<dbReference type="GO" id="GO:0032153">
    <property type="term" value="C:cell division site"/>
    <property type="evidence" value="ECO:0007669"/>
    <property type="project" value="TreeGrafter"/>
</dbReference>
<accession>A0A239KS13</accession>
<feature type="region of interest" description="Disordered" evidence="1">
    <location>
        <begin position="1"/>
        <end position="58"/>
    </location>
</feature>
<feature type="region of interest" description="Disordered" evidence="1">
    <location>
        <begin position="82"/>
        <end position="246"/>
    </location>
</feature>
<reference evidence="4 5" key="1">
    <citation type="submission" date="2017-06" db="EMBL/GenBank/DDBJ databases">
        <authorList>
            <person name="Kim H.J."/>
            <person name="Triplett B.A."/>
        </authorList>
    </citation>
    <scope>NUCLEOTIDE SEQUENCE [LARGE SCALE GENOMIC DNA]</scope>
    <source>
        <strain evidence="4 5">U15</strain>
    </source>
</reference>
<dbReference type="GO" id="GO:0042834">
    <property type="term" value="F:peptidoglycan binding"/>
    <property type="evidence" value="ECO:0007669"/>
    <property type="project" value="InterPro"/>
</dbReference>
<evidence type="ECO:0000259" key="3">
    <source>
        <dbReference type="PROSITE" id="PS51724"/>
    </source>
</evidence>
<protein>
    <submittedName>
        <fullName evidence="4">DedD protein</fullName>
    </submittedName>
</protein>
<evidence type="ECO:0000313" key="5">
    <source>
        <dbReference type="Proteomes" id="UP000198284"/>
    </source>
</evidence>
<dbReference type="PANTHER" id="PTHR38687">
    <property type="entry name" value="CELL DIVISION PROTEIN DEDD-RELATED"/>
    <property type="match status" value="1"/>
</dbReference>
<evidence type="ECO:0000313" key="4">
    <source>
        <dbReference type="EMBL" id="SNT20830.1"/>
    </source>
</evidence>
<feature type="compositionally biased region" description="Low complexity" evidence="1">
    <location>
        <begin position="146"/>
        <end position="160"/>
    </location>
</feature>
<dbReference type="PANTHER" id="PTHR38687:SF1">
    <property type="entry name" value="CELL DIVISION PROTEIN DEDD"/>
    <property type="match status" value="1"/>
</dbReference>
<keyword evidence="2" id="KW-0812">Transmembrane</keyword>
<name>A0A239KS13_9BURK</name>
<dbReference type="GO" id="GO:0030428">
    <property type="term" value="C:cell septum"/>
    <property type="evidence" value="ECO:0007669"/>
    <property type="project" value="TreeGrafter"/>
</dbReference>
<feature type="domain" description="SPOR" evidence="3">
    <location>
        <begin position="243"/>
        <end position="321"/>
    </location>
</feature>
<dbReference type="Proteomes" id="UP000198284">
    <property type="component" value="Unassembled WGS sequence"/>
</dbReference>
<dbReference type="EMBL" id="FZOT01000017">
    <property type="protein sequence ID" value="SNT20830.1"/>
    <property type="molecule type" value="Genomic_DNA"/>
</dbReference>
<dbReference type="AlphaFoldDB" id="A0A239KS13"/>
<dbReference type="InterPro" id="IPR036680">
    <property type="entry name" value="SPOR-like_sf"/>
</dbReference>
<gene>
    <name evidence="4" type="ORF">SAMN06265795_11736</name>
</gene>
<dbReference type="PROSITE" id="PS51724">
    <property type="entry name" value="SPOR"/>
    <property type="match status" value="1"/>
</dbReference>
<sequence>MSLLSFLRKNKQEAASTESKYVSRSEAASATPNRSRSRRKSSDKSDAPLDPVLPEKKRARRRLIGAVALVLAAIIGLPMILDSEPKPLSDDIAVQIPSKDKPAAQPAPQPKSSSPTTSQADVSSTVPQTAALDPKEEVVEPPSMPPVAASKQASPSPAKSAEPHAASEKTKAAAKPADEPEKHAEHAAKPATVAKPESAVAAKSGDVAKSSIDANAKKAEKPQDSARAVALLEGKNDPKHATDRKPGNFVIQVAALASRDKASEVQGKLKDAGIKSYTEKVSTDGGERIRVRVGPFGSKEEADKVKQKLNKLGLNGSLLPA</sequence>
<dbReference type="Gene3D" id="3.30.70.1070">
    <property type="entry name" value="Sporulation related repeat"/>
    <property type="match status" value="1"/>
</dbReference>
<dbReference type="InterPro" id="IPR007730">
    <property type="entry name" value="SPOR-like_dom"/>
</dbReference>
<keyword evidence="2" id="KW-0472">Membrane</keyword>
<feature type="transmembrane region" description="Helical" evidence="2">
    <location>
        <begin position="63"/>
        <end position="81"/>
    </location>
</feature>
<feature type="compositionally biased region" description="Basic and acidic residues" evidence="1">
    <location>
        <begin position="234"/>
        <end position="246"/>
    </location>
</feature>
<feature type="compositionally biased region" description="Basic and acidic residues" evidence="1">
    <location>
        <begin position="215"/>
        <end position="224"/>
    </location>
</feature>
<proteinExistence type="predicted"/>
<dbReference type="OrthoDB" id="8563804at2"/>
<dbReference type="InterPro" id="IPR052521">
    <property type="entry name" value="Cell_div_SPOR-domain"/>
</dbReference>
<dbReference type="RefSeq" id="WP_089401033.1">
    <property type="nucleotide sequence ID" value="NZ_FZOT01000017.1"/>
</dbReference>
<keyword evidence="2" id="KW-1133">Transmembrane helix</keyword>
<organism evidence="4 5">
    <name type="scientific">Noviherbaspirillum humi</name>
    <dbReference type="NCBI Taxonomy" id="1688639"/>
    <lineage>
        <taxon>Bacteria</taxon>
        <taxon>Pseudomonadati</taxon>
        <taxon>Pseudomonadota</taxon>
        <taxon>Betaproteobacteria</taxon>
        <taxon>Burkholderiales</taxon>
        <taxon>Oxalobacteraceae</taxon>
        <taxon>Noviherbaspirillum</taxon>
    </lineage>
</organism>
<dbReference type="GO" id="GO:0032506">
    <property type="term" value="P:cytokinetic process"/>
    <property type="evidence" value="ECO:0007669"/>
    <property type="project" value="TreeGrafter"/>
</dbReference>